<dbReference type="InterPro" id="IPR052219">
    <property type="entry name" value="Photolyase_Class-2"/>
</dbReference>
<dbReference type="SUPFAM" id="SSF48173">
    <property type="entry name" value="Cryptochrome/photolyase FAD-binding domain"/>
    <property type="match status" value="1"/>
</dbReference>
<dbReference type="PROSITE" id="PS51645">
    <property type="entry name" value="PHR_CRY_ALPHA_BETA"/>
    <property type="match status" value="1"/>
</dbReference>
<evidence type="ECO:0000256" key="4">
    <source>
        <dbReference type="ARBA" id="ARBA00013149"/>
    </source>
</evidence>
<evidence type="ECO:0000256" key="3">
    <source>
        <dbReference type="ARBA" id="ARBA00006409"/>
    </source>
</evidence>
<dbReference type="PANTHER" id="PTHR10211:SF0">
    <property type="entry name" value="DEOXYRIBODIPYRIMIDINE PHOTO-LYASE"/>
    <property type="match status" value="1"/>
</dbReference>
<evidence type="ECO:0000256" key="8">
    <source>
        <dbReference type="ARBA" id="ARBA00022827"/>
    </source>
</evidence>
<dbReference type="GO" id="GO:0003677">
    <property type="term" value="F:DNA binding"/>
    <property type="evidence" value="ECO:0007669"/>
    <property type="project" value="UniProtKB-KW"/>
</dbReference>
<keyword evidence="7" id="KW-0227">DNA damage</keyword>
<feature type="domain" description="Photolyase/cryptochrome alpha/beta" evidence="14">
    <location>
        <begin position="21"/>
        <end position="153"/>
    </location>
</feature>
<evidence type="ECO:0000256" key="2">
    <source>
        <dbReference type="ARBA" id="ARBA00001974"/>
    </source>
</evidence>
<keyword evidence="8" id="KW-0274">FAD</keyword>
<accession>A0A518EPH3</accession>
<dbReference type="RefSeq" id="WP_145195757.1">
    <property type="nucleotide sequence ID" value="NZ_CP036434.1"/>
</dbReference>
<comment type="catalytic activity">
    <reaction evidence="13">
        <text>cyclobutadipyrimidine (in DNA) = 2 pyrimidine residues (in DNA).</text>
        <dbReference type="EC" id="4.1.99.3"/>
    </reaction>
</comment>
<dbReference type="EMBL" id="CP036434">
    <property type="protein sequence ID" value="QDV05982.1"/>
    <property type="molecule type" value="Genomic_DNA"/>
</dbReference>
<evidence type="ECO:0000259" key="14">
    <source>
        <dbReference type="PROSITE" id="PS51645"/>
    </source>
</evidence>
<comment type="cofactor">
    <cofactor evidence="1">
        <name>(6R)-5,10-methylene-5,6,7,8-tetrahydrofolate</name>
        <dbReference type="ChEBI" id="CHEBI:15636"/>
    </cofactor>
</comment>
<organism evidence="15 16">
    <name type="scientific">Saltatorellus ferox</name>
    <dbReference type="NCBI Taxonomy" id="2528018"/>
    <lineage>
        <taxon>Bacteria</taxon>
        <taxon>Pseudomonadati</taxon>
        <taxon>Planctomycetota</taxon>
        <taxon>Planctomycetia</taxon>
        <taxon>Planctomycetia incertae sedis</taxon>
        <taxon>Saltatorellus</taxon>
    </lineage>
</organism>
<dbReference type="SUPFAM" id="SSF52425">
    <property type="entry name" value="Cryptochrome/photolyase, N-terminal domain"/>
    <property type="match status" value="1"/>
</dbReference>
<evidence type="ECO:0000256" key="5">
    <source>
        <dbReference type="ARBA" id="ARBA00014046"/>
    </source>
</evidence>
<dbReference type="InterPro" id="IPR036134">
    <property type="entry name" value="Crypto/Photolyase_FAD-like_sf"/>
</dbReference>
<evidence type="ECO:0000256" key="13">
    <source>
        <dbReference type="ARBA" id="ARBA00033999"/>
    </source>
</evidence>
<gene>
    <name evidence="15" type="ORF">Poly30_14860</name>
</gene>
<sequence length="490" mass="56515">MLAPDSRLAVANDKPVREDGRYVVYWMIAQRRTRYHFGLQHALQRARDLEVPLVVVEALSCSYRWASDRMHSFAIDGMREQQGTFESTPIEYYPYVEPEKDAGQGLHEALAKEACLYVTDHWPCFHLPKWVDMVASAIDVRMETVDSCGILPVRSIEKPFARAHDFRRQMHRDVHDALLEMPLAYPLKGSPPPDFDGFPAGFEKKFPRTDLEALDLADLPIDHDVPPVENAPGGQTEGLRRLDRFIEERLQNYLDRNQPEADAASGLSPWLHWGHVSAHEVFQRVADEEGWDPSAIEGQKATGKREGWWGMSAAAEGFLDELITWREVCFNTCQNRPKDYGKYESLPDFAKKTLAEHADDKRPHVYSLEEFEKAKTHDELWNAAQNQLRRDGIIHNYLRMLWGKKILHWAESPQEAHRIMVELNNKYGLDGRDPNSWGGIMWTLGRYDRAWGPEREIFGKVRYMTSDNTARKVRVKNYVSKYASTGSLFE</sequence>
<keyword evidence="11 15" id="KW-0456">Lyase</keyword>
<keyword evidence="16" id="KW-1185">Reference proteome</keyword>
<proteinExistence type="inferred from homology"/>
<evidence type="ECO:0000256" key="12">
    <source>
        <dbReference type="ARBA" id="ARBA00031671"/>
    </source>
</evidence>
<dbReference type="InterPro" id="IPR014729">
    <property type="entry name" value="Rossmann-like_a/b/a_fold"/>
</dbReference>
<evidence type="ECO:0000256" key="10">
    <source>
        <dbReference type="ARBA" id="ARBA00023204"/>
    </source>
</evidence>
<evidence type="ECO:0000313" key="15">
    <source>
        <dbReference type="EMBL" id="QDV05982.1"/>
    </source>
</evidence>
<protein>
    <recommendedName>
        <fullName evidence="5">Deoxyribodipyrimidine photo-lyase</fullName>
        <ecNumber evidence="4">4.1.99.3</ecNumber>
    </recommendedName>
    <alternativeName>
        <fullName evidence="12">DNA photolyase</fullName>
    </alternativeName>
</protein>
<evidence type="ECO:0000256" key="9">
    <source>
        <dbReference type="ARBA" id="ARBA00023125"/>
    </source>
</evidence>
<keyword evidence="10" id="KW-0234">DNA repair</keyword>
<evidence type="ECO:0000256" key="11">
    <source>
        <dbReference type="ARBA" id="ARBA00023239"/>
    </source>
</evidence>
<evidence type="ECO:0000256" key="7">
    <source>
        <dbReference type="ARBA" id="ARBA00022763"/>
    </source>
</evidence>
<name>A0A518EPH3_9BACT</name>
<evidence type="ECO:0000313" key="16">
    <source>
        <dbReference type="Proteomes" id="UP000320390"/>
    </source>
</evidence>
<dbReference type="Gene3D" id="1.10.579.10">
    <property type="entry name" value="DNA Cyclobutane Dipyrimidine Photolyase, subunit A, domain 3"/>
    <property type="match status" value="1"/>
</dbReference>
<dbReference type="GO" id="GO:0000719">
    <property type="term" value="P:photoreactive repair"/>
    <property type="evidence" value="ECO:0007669"/>
    <property type="project" value="TreeGrafter"/>
</dbReference>
<dbReference type="InterPro" id="IPR006050">
    <property type="entry name" value="DNA_photolyase_N"/>
</dbReference>
<dbReference type="InterPro" id="IPR036155">
    <property type="entry name" value="Crypto/Photolyase_N_sf"/>
</dbReference>
<evidence type="ECO:0000256" key="6">
    <source>
        <dbReference type="ARBA" id="ARBA00022630"/>
    </source>
</evidence>
<comment type="similarity">
    <text evidence="3">Belongs to the DNA photolyase class-2 family.</text>
</comment>
<keyword evidence="9" id="KW-0238">DNA-binding</keyword>
<dbReference type="Proteomes" id="UP000320390">
    <property type="component" value="Chromosome"/>
</dbReference>
<dbReference type="FunFam" id="1.10.579.10:FF:000002">
    <property type="entry name" value="Deoxyribodipyrimidine photolyase"/>
    <property type="match status" value="1"/>
</dbReference>
<comment type="cofactor">
    <cofactor evidence="2">
        <name>FAD</name>
        <dbReference type="ChEBI" id="CHEBI:57692"/>
    </cofactor>
</comment>
<dbReference type="EC" id="4.1.99.3" evidence="4"/>
<evidence type="ECO:0000256" key="1">
    <source>
        <dbReference type="ARBA" id="ARBA00001932"/>
    </source>
</evidence>
<dbReference type="GO" id="GO:0003904">
    <property type="term" value="F:deoxyribodipyrimidine photo-lyase activity"/>
    <property type="evidence" value="ECO:0007669"/>
    <property type="project" value="UniProtKB-EC"/>
</dbReference>
<dbReference type="PANTHER" id="PTHR10211">
    <property type="entry name" value="DEOXYRIBODIPYRIMIDINE PHOTOLYASE"/>
    <property type="match status" value="1"/>
</dbReference>
<keyword evidence="6" id="KW-0285">Flavoprotein</keyword>
<dbReference type="OrthoDB" id="9772484at2"/>
<dbReference type="Gene3D" id="3.40.50.620">
    <property type="entry name" value="HUPs"/>
    <property type="match status" value="1"/>
</dbReference>
<dbReference type="Gene3D" id="1.25.40.80">
    <property type="match status" value="1"/>
</dbReference>
<dbReference type="AlphaFoldDB" id="A0A518EPH3"/>
<reference evidence="15 16" key="1">
    <citation type="submission" date="2019-02" db="EMBL/GenBank/DDBJ databases">
        <title>Deep-cultivation of Planctomycetes and their phenomic and genomic characterization uncovers novel biology.</title>
        <authorList>
            <person name="Wiegand S."/>
            <person name="Jogler M."/>
            <person name="Boedeker C."/>
            <person name="Pinto D."/>
            <person name="Vollmers J."/>
            <person name="Rivas-Marin E."/>
            <person name="Kohn T."/>
            <person name="Peeters S.H."/>
            <person name="Heuer A."/>
            <person name="Rast P."/>
            <person name="Oberbeckmann S."/>
            <person name="Bunk B."/>
            <person name="Jeske O."/>
            <person name="Meyerdierks A."/>
            <person name="Storesund J.E."/>
            <person name="Kallscheuer N."/>
            <person name="Luecker S."/>
            <person name="Lage O.M."/>
            <person name="Pohl T."/>
            <person name="Merkel B.J."/>
            <person name="Hornburger P."/>
            <person name="Mueller R.-W."/>
            <person name="Bruemmer F."/>
            <person name="Labrenz M."/>
            <person name="Spormann A.M."/>
            <person name="Op den Camp H."/>
            <person name="Overmann J."/>
            <person name="Amann R."/>
            <person name="Jetten M.S.M."/>
            <person name="Mascher T."/>
            <person name="Medema M.H."/>
            <person name="Devos D.P."/>
            <person name="Kaster A.-K."/>
            <person name="Ovreas L."/>
            <person name="Rohde M."/>
            <person name="Galperin M.Y."/>
            <person name="Jogler C."/>
        </authorList>
    </citation>
    <scope>NUCLEOTIDE SEQUENCE [LARGE SCALE GENOMIC DNA]</scope>
    <source>
        <strain evidence="15 16">Poly30</strain>
    </source>
</reference>